<accession>A0A936F2Q8</accession>
<protein>
    <recommendedName>
        <fullName evidence="5">PilN domain-containing protein</fullName>
    </recommendedName>
</protein>
<reference evidence="3 4" key="1">
    <citation type="submission" date="2020-10" db="EMBL/GenBank/DDBJ databases">
        <title>Connecting structure to function with the recovery of over 1000 high-quality activated sludge metagenome-assembled genomes encoding full-length rRNA genes using long-read sequencing.</title>
        <authorList>
            <person name="Singleton C.M."/>
            <person name="Petriglieri F."/>
            <person name="Kristensen J.M."/>
            <person name="Kirkegaard R.H."/>
            <person name="Michaelsen T.Y."/>
            <person name="Andersen M.H."/>
            <person name="Karst S.M."/>
            <person name="Dueholm M.S."/>
            <person name="Nielsen P.H."/>
            <person name="Albertsen M."/>
        </authorList>
    </citation>
    <scope>NUCLEOTIDE SEQUENCE [LARGE SCALE GENOMIC DNA]</scope>
    <source>
        <strain evidence="3">OdNE_18-Q3-R46-58_MAXAC.008</strain>
    </source>
</reference>
<dbReference type="AlphaFoldDB" id="A0A936F2Q8"/>
<dbReference type="Proteomes" id="UP000709959">
    <property type="component" value="Unassembled WGS sequence"/>
</dbReference>
<keyword evidence="2" id="KW-1133">Transmembrane helix</keyword>
<feature type="compositionally biased region" description="Pro residues" evidence="1">
    <location>
        <begin position="231"/>
        <end position="245"/>
    </location>
</feature>
<gene>
    <name evidence="3" type="ORF">IPN91_08650</name>
</gene>
<evidence type="ECO:0000313" key="4">
    <source>
        <dbReference type="Proteomes" id="UP000709959"/>
    </source>
</evidence>
<feature type="region of interest" description="Disordered" evidence="1">
    <location>
        <begin position="228"/>
        <end position="285"/>
    </location>
</feature>
<dbReference type="EMBL" id="JADKCH010000007">
    <property type="protein sequence ID" value="MBK8572701.1"/>
    <property type="molecule type" value="Genomic_DNA"/>
</dbReference>
<proteinExistence type="predicted"/>
<sequence length="285" mass="31262">MAVPVLHLNLAPRPSLWRQRHTLLGWIALATGCLVLAGAIGLTWRAYHQANRTGRDAVSLTEEARRAARQEQQLQTSLQDMDATREQSRWKLAERILQERSLPWSRLTTELEQCMVPDMRLKGIQRARNNTQQVVLKLKGEARTRQAEAEFVEALRTAPVFAQVVLERETERAGGGWDFEISLPAAAVPPPFRAKPIKQGPATPVRAGAPVRPPAAVPGKPVAIPLARPGVVPPPPAHPGMPVKPAPQGVQARPAPVPPADDDEQGRSPRRRPGRALPTEPRAPR</sequence>
<organism evidence="3 4">
    <name type="scientific">Candidatus Geothrix odensensis</name>
    <dbReference type="NCBI Taxonomy" id="2954440"/>
    <lineage>
        <taxon>Bacteria</taxon>
        <taxon>Pseudomonadati</taxon>
        <taxon>Acidobacteriota</taxon>
        <taxon>Holophagae</taxon>
        <taxon>Holophagales</taxon>
        <taxon>Holophagaceae</taxon>
        <taxon>Geothrix</taxon>
    </lineage>
</organism>
<comment type="caution">
    <text evidence="3">The sequence shown here is derived from an EMBL/GenBank/DDBJ whole genome shotgun (WGS) entry which is preliminary data.</text>
</comment>
<keyword evidence="2" id="KW-0812">Transmembrane</keyword>
<evidence type="ECO:0000313" key="3">
    <source>
        <dbReference type="EMBL" id="MBK8572701.1"/>
    </source>
</evidence>
<name>A0A936F2Q8_9BACT</name>
<feature type="transmembrane region" description="Helical" evidence="2">
    <location>
        <begin position="23"/>
        <end position="44"/>
    </location>
</feature>
<evidence type="ECO:0008006" key="5">
    <source>
        <dbReference type="Google" id="ProtNLM"/>
    </source>
</evidence>
<keyword evidence="2" id="KW-0472">Membrane</keyword>
<evidence type="ECO:0000256" key="2">
    <source>
        <dbReference type="SAM" id="Phobius"/>
    </source>
</evidence>
<evidence type="ECO:0000256" key="1">
    <source>
        <dbReference type="SAM" id="MobiDB-lite"/>
    </source>
</evidence>